<dbReference type="GO" id="GO:0007018">
    <property type="term" value="P:microtubule-based movement"/>
    <property type="evidence" value="ECO:0007669"/>
    <property type="project" value="InterPro"/>
</dbReference>
<dbReference type="Pfam" id="PF00225">
    <property type="entry name" value="Kinesin"/>
    <property type="match status" value="1"/>
</dbReference>
<protein>
    <submittedName>
        <fullName evidence="3">Kinesin-like protein Klp68D</fullName>
    </submittedName>
</protein>
<dbReference type="SUPFAM" id="SSF52540">
    <property type="entry name" value="P-loop containing nucleoside triphosphate hydrolases"/>
    <property type="match status" value="1"/>
</dbReference>
<sequence>MSIPGGKMQKDIEQMRNARYVGKNLGALHDVISALAPPSPHVPYRNSCVTGLLRESLGGNTKMVCIANLRRPACHTTETLSTLQFLSRVQHAENQPLSLSSQGPEESLLLEEATWISASQAKEGEGVLLGLDSLRIARLANKLSMVPAPRIREVRTARELLGRCRLAEVVACAPRVAACCAAVDAAPQDIGKEYAIWFSPGQAATRRLVDRHPALRLQIVDPLRYLSFTFDVGVLFTLIGPLLERGPWLGRLLRRVLAGVLEKSCFDRKILLYTGVHNKMQTRSGIEAIFITGEMYAKRNEAQLPLDIIQQKEKHDNIEADNYPGESQHEEEFESTLKRRRYNLVPPTQITGYEVVCHLEGTWAYQRWDGQFAALSVIREAPPQLLCADAVSRRSSLQNWAEERERDCLSPEFMFGV</sequence>
<name>A0A1Q9F7C0_SYMMI</name>
<evidence type="ECO:0000259" key="2">
    <source>
        <dbReference type="PROSITE" id="PS50067"/>
    </source>
</evidence>
<comment type="caution">
    <text evidence="1">Lacks conserved residue(s) required for the propagation of feature annotation.</text>
</comment>
<keyword evidence="4" id="KW-1185">Reference proteome</keyword>
<evidence type="ECO:0000313" key="4">
    <source>
        <dbReference type="Proteomes" id="UP000186817"/>
    </source>
</evidence>
<gene>
    <name evidence="3" type="primary">Klp68D</name>
    <name evidence="3" type="ORF">AK812_SmicGene262</name>
</gene>
<dbReference type="GO" id="GO:0005524">
    <property type="term" value="F:ATP binding"/>
    <property type="evidence" value="ECO:0007669"/>
    <property type="project" value="InterPro"/>
</dbReference>
<proteinExistence type="inferred from homology"/>
<dbReference type="AlphaFoldDB" id="A0A1Q9F7C0"/>
<dbReference type="InterPro" id="IPR036961">
    <property type="entry name" value="Kinesin_motor_dom_sf"/>
</dbReference>
<organism evidence="3 4">
    <name type="scientific">Symbiodinium microadriaticum</name>
    <name type="common">Dinoflagellate</name>
    <name type="synonym">Zooxanthella microadriatica</name>
    <dbReference type="NCBI Taxonomy" id="2951"/>
    <lineage>
        <taxon>Eukaryota</taxon>
        <taxon>Sar</taxon>
        <taxon>Alveolata</taxon>
        <taxon>Dinophyceae</taxon>
        <taxon>Suessiales</taxon>
        <taxon>Symbiodiniaceae</taxon>
        <taxon>Symbiodinium</taxon>
    </lineage>
</organism>
<dbReference type="OrthoDB" id="3176171at2759"/>
<comment type="similarity">
    <text evidence="1">Belongs to the TRAFAC class myosin-kinesin ATPase superfamily. Kinesin family.</text>
</comment>
<comment type="caution">
    <text evidence="3">The sequence shown here is derived from an EMBL/GenBank/DDBJ whole genome shotgun (WGS) entry which is preliminary data.</text>
</comment>
<dbReference type="PROSITE" id="PS50067">
    <property type="entry name" value="KINESIN_MOTOR_2"/>
    <property type="match status" value="1"/>
</dbReference>
<reference evidence="3 4" key="1">
    <citation type="submission" date="2016-02" db="EMBL/GenBank/DDBJ databases">
        <title>Genome analysis of coral dinoflagellate symbionts highlights evolutionary adaptations to a symbiotic lifestyle.</title>
        <authorList>
            <person name="Aranda M."/>
            <person name="Li Y."/>
            <person name="Liew Y.J."/>
            <person name="Baumgarten S."/>
            <person name="Simakov O."/>
            <person name="Wilson M."/>
            <person name="Piel J."/>
            <person name="Ashoor H."/>
            <person name="Bougouffa S."/>
            <person name="Bajic V.B."/>
            <person name="Ryu T."/>
            <person name="Ravasi T."/>
            <person name="Bayer T."/>
            <person name="Micklem G."/>
            <person name="Kim H."/>
            <person name="Bhak J."/>
            <person name="Lajeunesse T.C."/>
            <person name="Voolstra C.R."/>
        </authorList>
    </citation>
    <scope>NUCLEOTIDE SEQUENCE [LARGE SCALE GENOMIC DNA]</scope>
    <source>
        <strain evidence="3 4">CCMP2467</strain>
    </source>
</reference>
<dbReference type="GO" id="GO:0015630">
    <property type="term" value="C:microtubule cytoskeleton"/>
    <property type="evidence" value="ECO:0007669"/>
    <property type="project" value="TreeGrafter"/>
</dbReference>
<evidence type="ECO:0000256" key="1">
    <source>
        <dbReference type="PROSITE-ProRule" id="PRU00283"/>
    </source>
</evidence>
<evidence type="ECO:0000313" key="3">
    <source>
        <dbReference type="EMBL" id="OLQ15522.1"/>
    </source>
</evidence>
<dbReference type="Proteomes" id="UP000186817">
    <property type="component" value="Unassembled WGS sequence"/>
</dbReference>
<dbReference type="GO" id="GO:0008017">
    <property type="term" value="F:microtubule binding"/>
    <property type="evidence" value="ECO:0007669"/>
    <property type="project" value="InterPro"/>
</dbReference>
<accession>A0A1Q9F7C0</accession>
<dbReference type="Gene3D" id="3.40.850.10">
    <property type="entry name" value="Kinesin motor domain"/>
    <property type="match status" value="1"/>
</dbReference>
<dbReference type="InterPro" id="IPR027417">
    <property type="entry name" value="P-loop_NTPase"/>
</dbReference>
<dbReference type="EMBL" id="LSRX01000002">
    <property type="protein sequence ID" value="OLQ15522.1"/>
    <property type="molecule type" value="Genomic_DNA"/>
</dbReference>
<dbReference type="GO" id="GO:0003777">
    <property type="term" value="F:microtubule motor activity"/>
    <property type="evidence" value="ECO:0007669"/>
    <property type="project" value="InterPro"/>
</dbReference>
<dbReference type="InterPro" id="IPR001752">
    <property type="entry name" value="Kinesin_motor_dom"/>
</dbReference>
<dbReference type="PANTHER" id="PTHR47972">
    <property type="entry name" value="KINESIN-LIKE PROTEIN KLP-3"/>
    <property type="match status" value="1"/>
</dbReference>
<dbReference type="PANTHER" id="PTHR47972:SF28">
    <property type="entry name" value="KINESIN-LIKE PROTEIN KLP-3"/>
    <property type="match status" value="1"/>
</dbReference>
<feature type="domain" description="Kinesin motor" evidence="2">
    <location>
        <begin position="1"/>
        <end position="92"/>
    </location>
</feature>
<dbReference type="InterPro" id="IPR027640">
    <property type="entry name" value="Kinesin-like_fam"/>
</dbReference>